<dbReference type="PANTHER" id="PTHR40047">
    <property type="entry name" value="UPF0703 PROTEIN YCGQ"/>
    <property type="match status" value="1"/>
</dbReference>
<dbReference type="InterPro" id="IPR048493">
    <property type="entry name" value="DUF1980_N"/>
</dbReference>
<evidence type="ECO:0000313" key="5">
    <source>
        <dbReference type="Proteomes" id="UP001258181"/>
    </source>
</evidence>
<evidence type="ECO:0000313" key="4">
    <source>
        <dbReference type="EMBL" id="MDR7071328.1"/>
    </source>
</evidence>
<name>A0ABU1TVT1_9BACL</name>
<evidence type="ECO:0000259" key="2">
    <source>
        <dbReference type="Pfam" id="PF09323"/>
    </source>
</evidence>
<sequence length="285" mass="33060">MIRILILTGFTFLFMHLHATGHITRYINMKYSYISFSAIFILGLLTLVQFYIYAKGDDDGHHHHDGDSCALPDCGHDHKKPSRIKSIFISIVLIFPIISGLFFPIASLDAATVKTKGFHFKGVENKDDYGQHQFLKPDRSVFYGEDGYRSIMDKEKKPFVKDKKLQLNDANYLKAMESIYYEPSLFTSKDIQFNGFTYNGEDQTKNNQLFLLRFGIIHCIADSGVFGMMVEFPKGTKFPDNKWIKIDGEIQTMYYQPFKSNIPYVKVKSWKAIDKPKEEYVYRKN</sequence>
<dbReference type="InterPro" id="IPR015402">
    <property type="entry name" value="DUF1980"/>
</dbReference>
<feature type="domain" description="DUF1980" evidence="3">
    <location>
        <begin position="143"/>
        <end position="283"/>
    </location>
</feature>
<organism evidence="4 5">
    <name type="scientific">Fictibacillus barbaricus</name>
    <dbReference type="NCBI Taxonomy" id="182136"/>
    <lineage>
        <taxon>Bacteria</taxon>
        <taxon>Bacillati</taxon>
        <taxon>Bacillota</taxon>
        <taxon>Bacilli</taxon>
        <taxon>Bacillales</taxon>
        <taxon>Fictibacillaceae</taxon>
        <taxon>Fictibacillus</taxon>
    </lineage>
</organism>
<keyword evidence="5" id="KW-1185">Reference proteome</keyword>
<proteinExistence type="predicted"/>
<dbReference type="RefSeq" id="WP_310255849.1">
    <property type="nucleotide sequence ID" value="NZ_JAVDWA010000001.1"/>
</dbReference>
<dbReference type="Pfam" id="PF21537">
    <property type="entry name" value="DUF1980_C"/>
    <property type="match status" value="1"/>
</dbReference>
<dbReference type="InterPro" id="IPR052955">
    <property type="entry name" value="UPF0703_membrane_permease"/>
</dbReference>
<evidence type="ECO:0000259" key="3">
    <source>
        <dbReference type="Pfam" id="PF21537"/>
    </source>
</evidence>
<protein>
    <submittedName>
        <fullName evidence="4">Membrane protein</fullName>
    </submittedName>
</protein>
<comment type="caution">
    <text evidence="4">The sequence shown here is derived from an EMBL/GenBank/DDBJ whole genome shotgun (WGS) entry which is preliminary data.</text>
</comment>
<gene>
    <name evidence="4" type="ORF">J2X07_000303</name>
</gene>
<dbReference type="PANTHER" id="PTHR40047:SF1">
    <property type="entry name" value="UPF0703 PROTEIN YCGQ"/>
    <property type="match status" value="1"/>
</dbReference>
<dbReference type="Pfam" id="PF09323">
    <property type="entry name" value="DUF1980"/>
    <property type="match status" value="1"/>
</dbReference>
<keyword evidence="1" id="KW-0812">Transmembrane</keyword>
<feature type="transmembrane region" description="Helical" evidence="1">
    <location>
        <begin position="87"/>
        <end position="106"/>
    </location>
</feature>
<reference evidence="4 5" key="1">
    <citation type="submission" date="2023-07" db="EMBL/GenBank/DDBJ databases">
        <title>Sorghum-associated microbial communities from plants grown in Nebraska, USA.</title>
        <authorList>
            <person name="Schachtman D."/>
        </authorList>
    </citation>
    <scope>NUCLEOTIDE SEQUENCE [LARGE SCALE GENOMIC DNA]</scope>
    <source>
        <strain evidence="4 5">BE211</strain>
    </source>
</reference>
<dbReference type="Proteomes" id="UP001258181">
    <property type="component" value="Unassembled WGS sequence"/>
</dbReference>
<keyword evidence="1" id="KW-1133">Transmembrane helix</keyword>
<evidence type="ECO:0000256" key="1">
    <source>
        <dbReference type="SAM" id="Phobius"/>
    </source>
</evidence>
<feature type="domain" description="DUF1980" evidence="2">
    <location>
        <begin position="2"/>
        <end position="119"/>
    </location>
</feature>
<dbReference type="InterPro" id="IPR048447">
    <property type="entry name" value="DUF1980_C"/>
</dbReference>
<feature type="transmembrane region" description="Helical" evidence="1">
    <location>
        <begin position="31"/>
        <end position="54"/>
    </location>
</feature>
<accession>A0ABU1TVT1</accession>
<dbReference type="NCBIfam" id="TIGR03943">
    <property type="entry name" value="TIGR03943 family putative permease subunit"/>
    <property type="match status" value="1"/>
</dbReference>
<keyword evidence="1" id="KW-0472">Membrane</keyword>
<dbReference type="EMBL" id="JAVDWA010000001">
    <property type="protein sequence ID" value="MDR7071328.1"/>
    <property type="molecule type" value="Genomic_DNA"/>
</dbReference>